<feature type="transmembrane region" description="Helical" evidence="8">
    <location>
        <begin position="233"/>
        <end position="250"/>
    </location>
</feature>
<evidence type="ECO:0000313" key="10">
    <source>
        <dbReference type="Proteomes" id="UP000196138"/>
    </source>
</evidence>
<dbReference type="EMBL" id="CP021455">
    <property type="protein sequence ID" value="ARU04518.1"/>
    <property type="molecule type" value="Genomic_DNA"/>
</dbReference>
<accession>A0A1Y0EM86</accession>
<comment type="subcellular location">
    <subcellularLocation>
        <location evidence="1">Cell membrane</location>
        <topology evidence="1">Multi-pass membrane protein</topology>
    </subcellularLocation>
</comment>
<feature type="transmembrane region" description="Helical" evidence="8">
    <location>
        <begin position="194"/>
        <end position="221"/>
    </location>
</feature>
<protein>
    <recommendedName>
        <fullName evidence="11">Chromate transporter</fullName>
    </recommendedName>
</protein>
<dbReference type="InterPro" id="IPR052518">
    <property type="entry name" value="CHR_Transporter"/>
</dbReference>
<keyword evidence="3" id="KW-1003">Cell membrane</keyword>
<evidence type="ECO:0000256" key="2">
    <source>
        <dbReference type="ARBA" id="ARBA00005262"/>
    </source>
</evidence>
<dbReference type="OrthoDB" id="8596378at2"/>
<dbReference type="GO" id="GO:0015109">
    <property type="term" value="F:chromate transmembrane transporter activity"/>
    <property type="evidence" value="ECO:0007669"/>
    <property type="project" value="InterPro"/>
</dbReference>
<keyword evidence="4 8" id="KW-0812">Transmembrane</keyword>
<name>A0A1Y0EM86_9BURK</name>
<feature type="transmembrane region" description="Helical" evidence="8">
    <location>
        <begin position="262"/>
        <end position="279"/>
    </location>
</feature>
<dbReference type="AlphaFoldDB" id="A0A1Y0EM86"/>
<evidence type="ECO:0000256" key="5">
    <source>
        <dbReference type="ARBA" id="ARBA00022989"/>
    </source>
</evidence>
<proteinExistence type="inferred from homology"/>
<dbReference type="InterPro" id="IPR003370">
    <property type="entry name" value="Chromate_transpt"/>
</dbReference>
<comment type="similarity">
    <text evidence="2">Belongs to the chromate ion transporter (CHR) (TC 2.A.51) family.</text>
</comment>
<dbReference type="Proteomes" id="UP000196138">
    <property type="component" value="Chromosome"/>
</dbReference>
<dbReference type="PANTHER" id="PTHR43663:SF1">
    <property type="entry name" value="CHROMATE TRANSPORTER"/>
    <property type="match status" value="1"/>
</dbReference>
<feature type="compositionally biased region" description="Basic residues" evidence="7">
    <location>
        <begin position="1"/>
        <end position="10"/>
    </location>
</feature>
<feature type="region of interest" description="Disordered" evidence="7">
    <location>
        <begin position="1"/>
        <end position="24"/>
    </location>
</feature>
<feature type="region of interest" description="Disordered" evidence="7">
    <location>
        <begin position="317"/>
        <end position="340"/>
    </location>
</feature>
<evidence type="ECO:0000256" key="6">
    <source>
        <dbReference type="ARBA" id="ARBA00023136"/>
    </source>
</evidence>
<evidence type="ECO:0000256" key="7">
    <source>
        <dbReference type="SAM" id="MobiDB-lite"/>
    </source>
</evidence>
<keyword evidence="6 8" id="KW-0472">Membrane</keyword>
<evidence type="ECO:0000256" key="8">
    <source>
        <dbReference type="SAM" id="Phobius"/>
    </source>
</evidence>
<gene>
    <name evidence="9" type="ORF">CCO03_07355</name>
</gene>
<reference evidence="9 10" key="1">
    <citation type="submission" date="2017-05" db="EMBL/GenBank/DDBJ databases">
        <authorList>
            <person name="Song R."/>
            <person name="Chenine A.L."/>
            <person name="Ruprecht R.M."/>
        </authorList>
    </citation>
    <scope>NUCLEOTIDE SEQUENCE [LARGE SCALE GENOMIC DNA]</scope>
    <source>
        <strain evidence="9 10">DSM 26136</strain>
    </source>
</reference>
<evidence type="ECO:0000313" key="9">
    <source>
        <dbReference type="EMBL" id="ARU04518.1"/>
    </source>
</evidence>
<evidence type="ECO:0000256" key="4">
    <source>
        <dbReference type="ARBA" id="ARBA00022692"/>
    </source>
</evidence>
<dbReference type="PANTHER" id="PTHR43663">
    <property type="entry name" value="CHROMATE TRANSPORT PROTEIN-RELATED"/>
    <property type="match status" value="1"/>
</dbReference>
<evidence type="ECO:0000256" key="3">
    <source>
        <dbReference type="ARBA" id="ARBA00022475"/>
    </source>
</evidence>
<sequence length="340" mass="35310">MAARCHRAQHHAPPADPSRPSAHGLAQLSRDAAPFAGFHWRWPSDWWAWALPAGLSHRPPTRSNVSSPRSGTGNETLSLDRSHLLADDPTRHQGQARAAPRFCRGDTAKIAGVNTSSPSPTTRLGPRSPAQLFWVCTGVSLQGFGGVVAIVQRELVERRGWLTPAEFAEDWAVAQTLPGANVVNLSMMLGGRYFGLRGAAAAVAGMLAVPALLLVALAVLYGGVSSSPAVQGALRGVGAVAAGLIAATALKMLPTLRHNPLGPWLAGVLAVLAWVAVALLHVPLIGVLATLGLASCGLAFWRLGRAGAVPAQARGVASQTAPAAPHPHAAPPAAESREWP</sequence>
<dbReference type="Pfam" id="PF02417">
    <property type="entry name" value="Chromate_transp"/>
    <property type="match status" value="1"/>
</dbReference>
<organism evidence="9 10">
    <name type="scientific">Comamonas serinivorans</name>
    <dbReference type="NCBI Taxonomy" id="1082851"/>
    <lineage>
        <taxon>Bacteria</taxon>
        <taxon>Pseudomonadati</taxon>
        <taxon>Pseudomonadota</taxon>
        <taxon>Betaproteobacteria</taxon>
        <taxon>Burkholderiales</taxon>
        <taxon>Comamonadaceae</taxon>
        <taxon>Comamonas</taxon>
    </lineage>
</organism>
<feature type="transmembrane region" description="Helical" evidence="8">
    <location>
        <begin position="285"/>
        <end position="304"/>
    </location>
</feature>
<keyword evidence="5 8" id="KW-1133">Transmembrane helix</keyword>
<dbReference type="GO" id="GO:0005886">
    <property type="term" value="C:plasma membrane"/>
    <property type="evidence" value="ECO:0007669"/>
    <property type="project" value="UniProtKB-SubCell"/>
</dbReference>
<feature type="transmembrane region" description="Helical" evidence="8">
    <location>
        <begin position="132"/>
        <end position="151"/>
    </location>
</feature>
<dbReference type="KEGG" id="cser:CCO03_07355"/>
<evidence type="ECO:0008006" key="11">
    <source>
        <dbReference type="Google" id="ProtNLM"/>
    </source>
</evidence>
<evidence type="ECO:0000256" key="1">
    <source>
        <dbReference type="ARBA" id="ARBA00004651"/>
    </source>
</evidence>
<keyword evidence="10" id="KW-1185">Reference proteome</keyword>